<name>A0A0N4WMW7_HAEPC</name>
<comment type="similarity">
    <text evidence="1">Belongs to the peptidase C1 family.</text>
</comment>
<accession>A0A0N4WMW7</accession>
<dbReference type="SUPFAM" id="SSF54001">
    <property type="entry name" value="Cysteine proteinases"/>
    <property type="match status" value="1"/>
</dbReference>
<evidence type="ECO:0000256" key="4">
    <source>
        <dbReference type="ARBA" id="ARBA00022807"/>
    </source>
</evidence>
<evidence type="ECO:0000256" key="1">
    <source>
        <dbReference type="ARBA" id="ARBA00008455"/>
    </source>
</evidence>
<evidence type="ECO:0000256" key="3">
    <source>
        <dbReference type="ARBA" id="ARBA00022801"/>
    </source>
</evidence>
<organism evidence="6">
    <name type="scientific">Haemonchus placei</name>
    <name type="common">Barber's pole worm</name>
    <dbReference type="NCBI Taxonomy" id="6290"/>
    <lineage>
        <taxon>Eukaryota</taxon>
        <taxon>Metazoa</taxon>
        <taxon>Ecdysozoa</taxon>
        <taxon>Nematoda</taxon>
        <taxon>Chromadorea</taxon>
        <taxon>Rhabditida</taxon>
        <taxon>Rhabditina</taxon>
        <taxon>Rhabditomorpha</taxon>
        <taxon>Strongyloidea</taxon>
        <taxon>Trichostrongylidae</taxon>
        <taxon>Haemonchus</taxon>
    </lineage>
</organism>
<dbReference type="GO" id="GO:0006508">
    <property type="term" value="P:proteolysis"/>
    <property type="evidence" value="ECO:0007669"/>
    <property type="project" value="UniProtKB-KW"/>
</dbReference>
<dbReference type="GO" id="GO:0008234">
    <property type="term" value="F:cysteine-type peptidase activity"/>
    <property type="evidence" value="ECO:0007669"/>
    <property type="project" value="UniProtKB-KW"/>
</dbReference>
<dbReference type="OMA" id="WNECPSI"/>
<evidence type="ECO:0000256" key="2">
    <source>
        <dbReference type="ARBA" id="ARBA00022670"/>
    </source>
</evidence>
<dbReference type="InterPro" id="IPR000668">
    <property type="entry name" value="Peptidase_C1A_C"/>
</dbReference>
<dbReference type="Gene3D" id="3.90.70.10">
    <property type="entry name" value="Cysteine proteinases"/>
    <property type="match status" value="2"/>
</dbReference>
<dbReference type="PANTHER" id="PTHR12411">
    <property type="entry name" value="CYSTEINE PROTEASE FAMILY C1-RELATED"/>
    <property type="match status" value="1"/>
</dbReference>
<proteinExistence type="inferred from homology"/>
<dbReference type="InterPro" id="IPR038765">
    <property type="entry name" value="Papain-like_cys_pep_sf"/>
</dbReference>
<evidence type="ECO:0000259" key="5">
    <source>
        <dbReference type="SMART" id="SM00645"/>
    </source>
</evidence>
<dbReference type="WBParaSite" id="HPLM_0001258201-mRNA-1">
    <property type="protein sequence ID" value="HPLM_0001258201-mRNA-1"/>
    <property type="gene ID" value="HPLM_0001258201"/>
</dbReference>
<dbReference type="SMART" id="SM00645">
    <property type="entry name" value="Pept_C1"/>
    <property type="match status" value="1"/>
</dbReference>
<dbReference type="AlphaFoldDB" id="A0A0N4WMW7"/>
<dbReference type="InterPro" id="IPR013128">
    <property type="entry name" value="Peptidase_C1A"/>
</dbReference>
<keyword evidence="4" id="KW-0788">Thiol protease</keyword>
<keyword evidence="2" id="KW-0645">Protease</keyword>
<reference evidence="6" key="1">
    <citation type="submission" date="2017-02" db="UniProtKB">
        <authorList>
            <consortium name="WormBaseParasite"/>
        </authorList>
    </citation>
    <scope>IDENTIFICATION</scope>
</reference>
<evidence type="ECO:0000313" key="6">
    <source>
        <dbReference type="WBParaSite" id="HPLM_0001258201-mRNA-1"/>
    </source>
</evidence>
<sequence>LTGKALVDYVNENQQFFKAEYSPKVAQRRLGSLMKKEYLEDPIQKEAIASAEEPVINDGIPERWLSRLADKLVSDKRFDARTKWNECPSITQIRDQSNCGSCWAVSAAETMSDRLCIHSNGTIKTMISDTDLLSCCGSSCGYGFEPVRAIQMNIMKRGPVQAAFTVYEDFAHYKSGVYVVSLCLFTSVQS</sequence>
<dbReference type="InterPro" id="IPR000169">
    <property type="entry name" value="Pept_cys_AS"/>
</dbReference>
<protein>
    <submittedName>
        <fullName evidence="6">Pept_C1 domain-containing protein</fullName>
    </submittedName>
</protein>
<dbReference type="Pfam" id="PF00112">
    <property type="entry name" value="Peptidase_C1"/>
    <property type="match status" value="2"/>
</dbReference>
<feature type="domain" description="Peptidase C1A papain C-terminal" evidence="5">
    <location>
        <begin position="74"/>
        <end position="190"/>
    </location>
</feature>
<dbReference type="PROSITE" id="PS00139">
    <property type="entry name" value="THIOL_PROTEASE_CYS"/>
    <property type="match status" value="1"/>
</dbReference>
<keyword evidence="3" id="KW-0378">Hydrolase</keyword>